<keyword evidence="2" id="KW-1185">Reference proteome</keyword>
<accession>A0ABV7DW83</accession>
<organism evidence="1 2">
    <name type="scientific">Tabrizicola soli</name>
    <dbReference type="NCBI Taxonomy" id="2185115"/>
    <lineage>
        <taxon>Bacteria</taxon>
        <taxon>Pseudomonadati</taxon>
        <taxon>Pseudomonadota</taxon>
        <taxon>Alphaproteobacteria</taxon>
        <taxon>Rhodobacterales</taxon>
        <taxon>Paracoccaceae</taxon>
        <taxon>Tabrizicola</taxon>
    </lineage>
</organism>
<dbReference type="RefSeq" id="WP_197647203.1">
    <property type="nucleotide sequence ID" value="NZ_JAEACP010000024.1"/>
</dbReference>
<evidence type="ECO:0000313" key="1">
    <source>
        <dbReference type="EMBL" id="MFC3086764.1"/>
    </source>
</evidence>
<evidence type="ECO:0000313" key="2">
    <source>
        <dbReference type="Proteomes" id="UP001595445"/>
    </source>
</evidence>
<name>A0ABV7DW83_9RHOB</name>
<gene>
    <name evidence="1" type="ORF">ACFOD6_11980</name>
</gene>
<protein>
    <submittedName>
        <fullName evidence="1">Uncharacterized protein</fullName>
    </submittedName>
</protein>
<dbReference type="EMBL" id="JBHRSM010000021">
    <property type="protein sequence ID" value="MFC3086764.1"/>
    <property type="molecule type" value="Genomic_DNA"/>
</dbReference>
<sequence length="377" mass="42012">MSIHEEKVHADLEIFDDDLPAVATKALDRGGTLAPAKTTSVSLAAEPVVEAISNETENDLISDTAANDVSVHLGSAATHGTNLKWGPELTRVGQITPPDDDRANLIIEDEIELGLPSMGVFSFGAGAGQDDTTEEFIVDDETPEPEVSVPLDLLRIHVKAARLVAMLPRSQQMQRIYTRKLVSVLSAFPHHSSVLAIERMLSRGTTVEFIEDCAAIKSYWAESPHLWLSLNLKSRLSTYRFTVQISQNLRNLSWTTAEYILNAHPLTDALALIETDWVEDWRKLHKGQDGRLEAEALSYPTFLRNRPAAFRMVDPNDWPYEEPSDTVAPDRMERYDRNGNLLWRFDRHAVSAPSPSRALSTCYKPPYSSEGSISFES</sequence>
<comment type="caution">
    <text evidence="1">The sequence shown here is derived from an EMBL/GenBank/DDBJ whole genome shotgun (WGS) entry which is preliminary data.</text>
</comment>
<proteinExistence type="predicted"/>
<dbReference type="Proteomes" id="UP001595445">
    <property type="component" value="Unassembled WGS sequence"/>
</dbReference>
<reference evidence="2" key="1">
    <citation type="journal article" date="2019" name="Int. J. Syst. Evol. Microbiol.">
        <title>The Global Catalogue of Microorganisms (GCM) 10K type strain sequencing project: providing services to taxonomists for standard genome sequencing and annotation.</title>
        <authorList>
            <consortium name="The Broad Institute Genomics Platform"/>
            <consortium name="The Broad Institute Genome Sequencing Center for Infectious Disease"/>
            <person name="Wu L."/>
            <person name="Ma J."/>
        </authorList>
    </citation>
    <scope>NUCLEOTIDE SEQUENCE [LARGE SCALE GENOMIC DNA]</scope>
    <source>
        <strain evidence="2">KCTC 62102</strain>
    </source>
</reference>